<accession>A0ABM1QC32</accession>
<name>A0ABM1QC32_CAMSA</name>
<feature type="domain" description="Reverse transcriptase Ty1/copia-type" evidence="1">
    <location>
        <begin position="11"/>
        <end position="199"/>
    </location>
</feature>
<dbReference type="RefSeq" id="XP_019084320.1">
    <property type="nucleotide sequence ID" value="XM_019228775.1"/>
</dbReference>
<protein>
    <submittedName>
        <fullName evidence="3">Uncharacterized protein LOC109125958</fullName>
    </submittedName>
</protein>
<dbReference type="PANTHER" id="PTHR11439">
    <property type="entry name" value="GAG-POL-RELATED RETROTRANSPOSON"/>
    <property type="match status" value="1"/>
</dbReference>
<gene>
    <name evidence="3" type="primary">LOC109125958</name>
</gene>
<proteinExistence type="predicted"/>
<dbReference type="InterPro" id="IPR013103">
    <property type="entry name" value="RVT_2"/>
</dbReference>
<dbReference type="Pfam" id="PF07727">
    <property type="entry name" value="RVT_2"/>
    <property type="match status" value="1"/>
</dbReference>
<keyword evidence="2" id="KW-1185">Reference proteome</keyword>
<evidence type="ECO:0000313" key="2">
    <source>
        <dbReference type="Proteomes" id="UP000694864"/>
    </source>
</evidence>
<evidence type="ECO:0000313" key="3">
    <source>
        <dbReference type="RefSeq" id="XP_019084320.1"/>
    </source>
</evidence>
<evidence type="ECO:0000259" key="1">
    <source>
        <dbReference type="Pfam" id="PF07727"/>
    </source>
</evidence>
<dbReference type="GeneID" id="109125958"/>
<dbReference type="InterPro" id="IPR043502">
    <property type="entry name" value="DNA/RNA_pol_sf"/>
</dbReference>
<reference evidence="2" key="1">
    <citation type="journal article" date="2014" name="Nat. Commun.">
        <title>The emerging biofuel crop Camelina sativa retains a highly undifferentiated hexaploid genome structure.</title>
        <authorList>
            <person name="Kagale S."/>
            <person name="Koh C."/>
            <person name="Nixon J."/>
            <person name="Bollina V."/>
            <person name="Clarke W.E."/>
            <person name="Tuteja R."/>
            <person name="Spillane C."/>
            <person name="Robinson S.J."/>
            <person name="Links M.G."/>
            <person name="Clarke C."/>
            <person name="Higgins E.E."/>
            <person name="Huebert T."/>
            <person name="Sharpe A.G."/>
            <person name="Parkin I.A."/>
        </authorList>
    </citation>
    <scope>NUCLEOTIDE SEQUENCE [LARGE SCALE GENOMIC DNA]</scope>
    <source>
        <strain evidence="2">cv. DH55</strain>
    </source>
</reference>
<sequence>MENHSRLASIVMRPSVKPASIRTVLHVAVSLNWHAHQLDVKNAFLYGDLDETVYMHQSPGFVDPTRPTHVCLLRKSLYGLKQAPRAWYHRFATFATKIGFNQSKADASLFVLKRGKDLAYLLLYVDDISLTSSSTSLLRSIITSLNSEFSMTDLGKLHYFLGIAINRDKHGMFLSQQNYAAGIIHRTGMTGCNPTTTPVDTSSKLPAAVGTTVADLTLYRGLAGALQYLTFTRPDIAYAVQQVCLHMHDPREPHLHALKRIIRYQKGTITNGIRLKPTSISTITAYTDADWAGCTTTRRSTSGYCVFLGDNLVSWSSK</sequence>
<dbReference type="Proteomes" id="UP000694864">
    <property type="component" value="Chromosome 8"/>
</dbReference>
<dbReference type="PANTHER" id="PTHR11439:SF524">
    <property type="entry name" value="RNA-DIRECTED DNA POLYMERASE, PROTEIN KINASE RLK-PELLE-DLSV FAMILY"/>
    <property type="match status" value="1"/>
</dbReference>
<dbReference type="CDD" id="cd09272">
    <property type="entry name" value="RNase_HI_RT_Ty1"/>
    <property type="match status" value="1"/>
</dbReference>
<reference evidence="3" key="2">
    <citation type="submission" date="2025-08" db="UniProtKB">
        <authorList>
            <consortium name="RefSeq"/>
        </authorList>
    </citation>
    <scope>IDENTIFICATION</scope>
    <source>
        <tissue evidence="3">Leaf</tissue>
    </source>
</reference>
<dbReference type="SUPFAM" id="SSF56672">
    <property type="entry name" value="DNA/RNA polymerases"/>
    <property type="match status" value="1"/>
</dbReference>
<organism evidence="2 3">
    <name type="scientific">Camelina sativa</name>
    <name type="common">False flax</name>
    <name type="synonym">Myagrum sativum</name>
    <dbReference type="NCBI Taxonomy" id="90675"/>
    <lineage>
        <taxon>Eukaryota</taxon>
        <taxon>Viridiplantae</taxon>
        <taxon>Streptophyta</taxon>
        <taxon>Embryophyta</taxon>
        <taxon>Tracheophyta</taxon>
        <taxon>Spermatophyta</taxon>
        <taxon>Magnoliopsida</taxon>
        <taxon>eudicotyledons</taxon>
        <taxon>Gunneridae</taxon>
        <taxon>Pentapetalae</taxon>
        <taxon>rosids</taxon>
        <taxon>malvids</taxon>
        <taxon>Brassicales</taxon>
        <taxon>Brassicaceae</taxon>
        <taxon>Camelineae</taxon>
        <taxon>Camelina</taxon>
    </lineage>
</organism>